<comment type="caution">
    <text evidence="1">The sequence shown here is derived from an EMBL/GenBank/DDBJ whole genome shotgun (WGS) entry which is preliminary data.</text>
</comment>
<evidence type="ECO:0000313" key="2">
    <source>
        <dbReference type="Proteomes" id="UP001430953"/>
    </source>
</evidence>
<protein>
    <submittedName>
        <fullName evidence="1">Uncharacterized protein</fullName>
    </submittedName>
</protein>
<sequence length="50" mass="5773">MPRSEVDFAYELRVPTNVIARPVERKMMTQPNAVGYPVVDFPQGRRQVIL</sequence>
<gene>
    <name evidence="1" type="ORF">PUN28_000102</name>
</gene>
<dbReference type="EMBL" id="JADYXP020000001">
    <property type="protein sequence ID" value="KAL0132093.1"/>
    <property type="molecule type" value="Genomic_DNA"/>
</dbReference>
<dbReference type="AlphaFoldDB" id="A0AAW2GY46"/>
<organism evidence="1 2">
    <name type="scientific">Cardiocondyla obscurior</name>
    <dbReference type="NCBI Taxonomy" id="286306"/>
    <lineage>
        <taxon>Eukaryota</taxon>
        <taxon>Metazoa</taxon>
        <taxon>Ecdysozoa</taxon>
        <taxon>Arthropoda</taxon>
        <taxon>Hexapoda</taxon>
        <taxon>Insecta</taxon>
        <taxon>Pterygota</taxon>
        <taxon>Neoptera</taxon>
        <taxon>Endopterygota</taxon>
        <taxon>Hymenoptera</taxon>
        <taxon>Apocrita</taxon>
        <taxon>Aculeata</taxon>
        <taxon>Formicoidea</taxon>
        <taxon>Formicidae</taxon>
        <taxon>Myrmicinae</taxon>
        <taxon>Cardiocondyla</taxon>
    </lineage>
</organism>
<keyword evidence="2" id="KW-1185">Reference proteome</keyword>
<evidence type="ECO:0000313" key="1">
    <source>
        <dbReference type="EMBL" id="KAL0132093.1"/>
    </source>
</evidence>
<proteinExistence type="predicted"/>
<name>A0AAW2GY46_9HYME</name>
<accession>A0AAW2GY46</accession>
<dbReference type="Proteomes" id="UP001430953">
    <property type="component" value="Unassembled WGS sequence"/>
</dbReference>
<reference evidence="1 2" key="1">
    <citation type="submission" date="2023-03" db="EMBL/GenBank/DDBJ databases">
        <title>High recombination rates correlate with genetic variation in Cardiocondyla obscurior ants.</title>
        <authorList>
            <person name="Errbii M."/>
        </authorList>
    </citation>
    <scope>NUCLEOTIDE SEQUENCE [LARGE SCALE GENOMIC DNA]</scope>
    <source>
        <strain evidence="1">Alpha-2009</strain>
        <tissue evidence="1">Whole body</tissue>
    </source>
</reference>